<dbReference type="InterPro" id="IPR006450">
    <property type="entry name" value="Phage_HK97_gp6-like"/>
</dbReference>
<dbReference type="NCBIfam" id="TIGR01560">
    <property type="entry name" value="put_DNA_pack"/>
    <property type="match status" value="1"/>
</dbReference>
<evidence type="ECO:0000313" key="1">
    <source>
        <dbReference type="EMBL" id="MBB3018587.1"/>
    </source>
</evidence>
<dbReference type="EMBL" id="JACHWB010000002">
    <property type="protein sequence ID" value="MBB3018587.1"/>
    <property type="molecule type" value="Genomic_DNA"/>
</dbReference>
<keyword evidence="2" id="KW-1185">Reference proteome</keyword>
<accession>A0A7W4VL49</accession>
<organism evidence="1 2">
    <name type="scientific">Microvirga lupini</name>
    <dbReference type="NCBI Taxonomy" id="420324"/>
    <lineage>
        <taxon>Bacteria</taxon>
        <taxon>Pseudomonadati</taxon>
        <taxon>Pseudomonadota</taxon>
        <taxon>Alphaproteobacteria</taxon>
        <taxon>Hyphomicrobiales</taxon>
        <taxon>Methylobacteriaceae</taxon>
        <taxon>Microvirga</taxon>
    </lineage>
</organism>
<evidence type="ECO:0000313" key="2">
    <source>
        <dbReference type="Proteomes" id="UP000532010"/>
    </source>
</evidence>
<dbReference type="InterPro" id="IPR011738">
    <property type="entry name" value="Phage_CHP"/>
</dbReference>
<comment type="caution">
    <text evidence="1">The sequence shown here is derived from an EMBL/GenBank/DDBJ whole genome shotgun (WGS) entry which is preliminary data.</text>
</comment>
<dbReference type="InterPro" id="IPR021146">
    <property type="entry name" value="Phage_gp6-like_head-tail"/>
</dbReference>
<dbReference type="AlphaFoldDB" id="A0A7W4VL49"/>
<name>A0A7W4VL49_9HYPH</name>
<dbReference type="Proteomes" id="UP000532010">
    <property type="component" value="Unassembled WGS sequence"/>
</dbReference>
<gene>
    <name evidence="1" type="ORF">FHR70_001641</name>
</gene>
<reference evidence="1 2" key="1">
    <citation type="submission" date="2020-08" db="EMBL/GenBank/DDBJ databases">
        <title>The Agave Microbiome: Exploring the role of microbial communities in plant adaptations to desert environments.</title>
        <authorList>
            <person name="Partida-Martinez L.P."/>
        </authorList>
    </citation>
    <scope>NUCLEOTIDE SEQUENCE [LARGE SCALE GENOMIC DNA]</scope>
    <source>
        <strain evidence="1 2">AT3.9</strain>
    </source>
</reference>
<proteinExistence type="predicted"/>
<protein>
    <submittedName>
        <fullName evidence="1">Putative phiE125 gp8 family phage protein</fullName>
    </submittedName>
</protein>
<dbReference type="RefSeq" id="WP_183448969.1">
    <property type="nucleotide sequence ID" value="NZ_JACHWB010000002.1"/>
</dbReference>
<dbReference type="Gene3D" id="1.10.3230.30">
    <property type="entry name" value="Phage gp6-like head-tail connector protein"/>
    <property type="match status" value="1"/>
</dbReference>
<dbReference type="Pfam" id="PF05135">
    <property type="entry name" value="Phage_connect_1"/>
    <property type="match status" value="1"/>
</dbReference>
<dbReference type="CDD" id="cd08054">
    <property type="entry name" value="gp6"/>
    <property type="match status" value="1"/>
</dbReference>
<dbReference type="NCBIfam" id="TIGR02215">
    <property type="entry name" value="phage_chp_gp8"/>
    <property type="match status" value="1"/>
</dbReference>
<sequence>MIPIFVSGPAVEPITLAEMKAYLRVDEDDAAQDDLISGLIKAARLMVEAASRRILIEQRWRVVFDRWPGDGVVLLPLAPLIAVDAIRITDATGTVTELPDEAFEADGLSDPPRISVSGAPEPGRPRNGISVELRAGFGTTAEAVPATLKLAIRILVAHWFENRGDVAGEQILPPEALALVAPFQRARL</sequence>